<dbReference type="InterPro" id="IPR031327">
    <property type="entry name" value="MCM"/>
</dbReference>
<dbReference type="SUPFAM" id="SSF50249">
    <property type="entry name" value="Nucleic acid-binding proteins"/>
    <property type="match status" value="1"/>
</dbReference>
<dbReference type="Gene3D" id="2.20.28.10">
    <property type="match status" value="1"/>
</dbReference>
<feature type="compositionally biased region" description="Polar residues" evidence="12">
    <location>
        <begin position="82"/>
        <end position="93"/>
    </location>
</feature>
<evidence type="ECO:0000259" key="13">
    <source>
        <dbReference type="PROSITE" id="PS50051"/>
    </source>
</evidence>
<dbReference type="EC" id="3.6.4.12" evidence="11"/>
<dbReference type="InterPro" id="IPR012340">
    <property type="entry name" value="NA-bd_OB-fold"/>
</dbReference>
<evidence type="ECO:0000256" key="4">
    <source>
        <dbReference type="ARBA" id="ARBA00022741"/>
    </source>
</evidence>
<comment type="similarity">
    <text evidence="2 10">Belongs to the MCM family.</text>
</comment>
<reference evidence="15" key="3">
    <citation type="submission" date="2025-08" db="UniProtKB">
        <authorList>
            <consortium name="RefSeq"/>
        </authorList>
    </citation>
    <scope>IDENTIFICATION</scope>
    <source>
        <tissue evidence="15">Whole organism</tissue>
    </source>
</reference>
<protein>
    <recommendedName>
        <fullName evidence="11">DNA replication licensing factor MCM4</fullName>
        <ecNumber evidence="11">3.6.4.12</ecNumber>
    </recommendedName>
</protein>
<feature type="domain" description="MCM C-terminal AAA(+) ATPase" evidence="13">
    <location>
        <begin position="457"/>
        <end position="665"/>
    </location>
</feature>
<keyword evidence="5 11" id="KW-0378">Hydrolase</keyword>
<reference evidence="14" key="1">
    <citation type="journal article" date="1997" name="Nucleic Acids Res.">
        <title>tRNAscan-SE: a program for improved detection of transfer RNA genes in genomic sequence.</title>
        <authorList>
            <person name="Lowe T.M."/>
            <person name="Eddy S.R."/>
        </authorList>
    </citation>
    <scope>NUCLEOTIDE SEQUENCE [LARGE SCALE GENOMIC DNA]</scope>
</reference>
<evidence type="ECO:0000256" key="3">
    <source>
        <dbReference type="ARBA" id="ARBA00022705"/>
    </source>
</evidence>
<dbReference type="Gene3D" id="2.40.50.140">
    <property type="entry name" value="Nucleic acid-binding proteins"/>
    <property type="match status" value="1"/>
</dbReference>
<dbReference type="Pfam" id="PF17207">
    <property type="entry name" value="MCM_OB"/>
    <property type="match status" value="1"/>
</dbReference>
<evidence type="ECO:0000256" key="12">
    <source>
        <dbReference type="SAM" id="MobiDB-lite"/>
    </source>
</evidence>
<dbReference type="InterPro" id="IPR027925">
    <property type="entry name" value="MCM_N"/>
</dbReference>
<dbReference type="InterPro" id="IPR018525">
    <property type="entry name" value="MCM_CS"/>
</dbReference>
<dbReference type="Gene3D" id="3.30.1640.10">
    <property type="entry name" value="mini-chromosome maintenance (MCM) complex, chain A, domain 1"/>
    <property type="match status" value="1"/>
</dbReference>
<dbReference type="Pfam" id="PF21128">
    <property type="entry name" value="WHD_MCM4"/>
    <property type="match status" value="1"/>
</dbReference>
<dbReference type="GeneID" id="108616580"/>
<name>A0ABM1PJI7_DROAR</name>
<evidence type="ECO:0000256" key="10">
    <source>
        <dbReference type="RuleBase" id="RU004070"/>
    </source>
</evidence>
<keyword evidence="4 10" id="KW-0547">Nucleotide-binding</keyword>
<comment type="subcellular location">
    <subcellularLocation>
        <location evidence="1">Nucleus</location>
    </subcellularLocation>
</comment>
<comment type="function">
    <text evidence="11">Acts as component of the MCM2-7 complex (MCM complex) which is the replicative helicase essential for 'once per cell cycle' DNA replication initiation and elongation in eukaryotic cells. The active ATPase sites in the MCM2-7 ring are formed through the interaction surfaces of two neighboring subunits such that a critical structure of a conserved arginine finger motif is provided in trans relative to the ATP-binding site of the Walker A box of the adjacent subunit. The six ATPase active sites, however, are likely to contribute differentially to the complex helicase activity.</text>
</comment>
<dbReference type="Pfam" id="PF17855">
    <property type="entry name" value="MCM_lid"/>
    <property type="match status" value="1"/>
</dbReference>
<feature type="compositionally biased region" description="Polar residues" evidence="12">
    <location>
        <begin position="1"/>
        <end position="15"/>
    </location>
</feature>
<dbReference type="SMART" id="SM00382">
    <property type="entry name" value="AAA"/>
    <property type="match status" value="1"/>
</dbReference>
<keyword evidence="14" id="KW-1185">Reference proteome</keyword>
<feature type="compositionally biased region" description="Polar residues" evidence="12">
    <location>
        <begin position="48"/>
        <end position="62"/>
    </location>
</feature>
<dbReference type="PRINTS" id="PR01657">
    <property type="entry name" value="MCMFAMILY"/>
</dbReference>
<dbReference type="InterPro" id="IPR027417">
    <property type="entry name" value="P-loop_NTPase"/>
</dbReference>
<dbReference type="Pfam" id="PF00493">
    <property type="entry name" value="MCM"/>
    <property type="match status" value="1"/>
</dbReference>
<dbReference type="PROSITE" id="PS50051">
    <property type="entry name" value="MCM_2"/>
    <property type="match status" value="1"/>
</dbReference>
<comment type="subunit">
    <text evidence="11">Component of the MCM2-7 complex.</text>
</comment>
<dbReference type="InterPro" id="IPR008047">
    <property type="entry name" value="MCM_4"/>
</dbReference>
<evidence type="ECO:0000256" key="6">
    <source>
        <dbReference type="ARBA" id="ARBA00022806"/>
    </source>
</evidence>
<evidence type="ECO:0000256" key="9">
    <source>
        <dbReference type="ARBA" id="ARBA00023242"/>
    </source>
</evidence>
<evidence type="ECO:0000256" key="11">
    <source>
        <dbReference type="RuleBase" id="RU368062"/>
    </source>
</evidence>
<dbReference type="PRINTS" id="PR01660">
    <property type="entry name" value="MCMPROTEIN4"/>
</dbReference>
<reference evidence="14" key="2">
    <citation type="journal article" date="2016" name="G3 (Bethesda)">
        <title>Genome Evolution in Three Species of Cactophilic Drosophila.</title>
        <authorList>
            <person name="Sanchez-Flores A."/>
            <person name="Penazola F."/>
            <person name="Carpinteyro-Ponce J."/>
            <person name="Nazario-Yepiz N."/>
            <person name="Abreu-Goodger C."/>
            <person name="Machado C.A."/>
            <person name="Markow T.A."/>
        </authorList>
    </citation>
    <scope>NUCLEOTIDE SEQUENCE [LARGE SCALE GENOMIC DNA]</scope>
</reference>
<dbReference type="InterPro" id="IPR041562">
    <property type="entry name" value="MCM_lid"/>
</dbReference>
<dbReference type="Gene3D" id="1.10.10.10">
    <property type="entry name" value="Winged helix-like DNA-binding domain superfamily/Winged helix DNA-binding domain"/>
    <property type="match status" value="1"/>
</dbReference>
<dbReference type="RefSeq" id="XP_017867373.1">
    <property type="nucleotide sequence ID" value="XM_018011884.1"/>
</dbReference>
<organism evidence="14 15">
    <name type="scientific">Drosophila arizonae</name>
    <name type="common">Fruit fly</name>
    <dbReference type="NCBI Taxonomy" id="7263"/>
    <lineage>
        <taxon>Eukaryota</taxon>
        <taxon>Metazoa</taxon>
        <taxon>Ecdysozoa</taxon>
        <taxon>Arthropoda</taxon>
        <taxon>Hexapoda</taxon>
        <taxon>Insecta</taxon>
        <taxon>Pterygota</taxon>
        <taxon>Neoptera</taxon>
        <taxon>Endopterygota</taxon>
        <taxon>Diptera</taxon>
        <taxon>Brachycera</taxon>
        <taxon>Muscomorpha</taxon>
        <taxon>Ephydroidea</taxon>
        <taxon>Drosophilidae</taxon>
        <taxon>Drosophila</taxon>
    </lineage>
</organism>
<feature type="region of interest" description="Disordered" evidence="12">
    <location>
        <begin position="1"/>
        <end position="62"/>
    </location>
</feature>
<dbReference type="InterPro" id="IPR001208">
    <property type="entry name" value="MCM_dom"/>
</dbReference>
<dbReference type="InterPro" id="IPR033762">
    <property type="entry name" value="MCM_OB"/>
</dbReference>
<dbReference type="PANTHER" id="PTHR11630:SF66">
    <property type="entry name" value="DNA REPLICATION LICENSING FACTOR MCM4"/>
    <property type="match status" value="1"/>
</dbReference>
<gene>
    <name evidence="15" type="primary">LOC108616580</name>
</gene>
<dbReference type="CDD" id="cd17755">
    <property type="entry name" value="MCM4"/>
    <property type="match status" value="1"/>
</dbReference>
<evidence type="ECO:0000256" key="1">
    <source>
        <dbReference type="ARBA" id="ARBA00004123"/>
    </source>
</evidence>
<evidence type="ECO:0000256" key="5">
    <source>
        <dbReference type="ARBA" id="ARBA00022801"/>
    </source>
</evidence>
<dbReference type="Gene3D" id="3.40.50.300">
    <property type="entry name" value="P-loop containing nucleotide triphosphate hydrolases"/>
    <property type="match status" value="1"/>
</dbReference>
<keyword evidence="9 11" id="KW-0539">Nucleus</keyword>
<keyword evidence="6 11" id="KW-0347">Helicase</keyword>
<keyword evidence="7 10" id="KW-0067">ATP-binding</keyword>
<dbReference type="InterPro" id="IPR003593">
    <property type="entry name" value="AAA+_ATPase"/>
</dbReference>
<dbReference type="Pfam" id="PF14551">
    <property type="entry name" value="MCM_N"/>
    <property type="match status" value="1"/>
</dbReference>
<evidence type="ECO:0000313" key="15">
    <source>
        <dbReference type="RefSeq" id="XP_017867373.1"/>
    </source>
</evidence>
<accession>A0ABM1PJI7</accession>
<dbReference type="SUPFAM" id="SSF52540">
    <property type="entry name" value="P-loop containing nucleoside triphosphate hydrolases"/>
    <property type="match status" value="1"/>
</dbReference>
<proteinExistence type="inferred from homology"/>
<sequence length="863" mass="96492">MSSPAQSPNVRSGTPKQGARTPTRGIAAQDVDTPMRMGPGRVAGRASDNISLPPTSPANISLPATSPARGLGGMSEIDLSSPLNYGTPSSMGSIRTPRSGIRGTPLRARPDIRTDKRIRQVAIGGTSGLEPIAEKGSETDPVSESSSAPQLVVWGTNVVISQCKSKFKSFIMRFIDPSAEQDEISENIDVNQPLYLQKLEEIHTLEEPYLNLNCAHLKTFDQDLYRQLICYPQEVIPGFDMAINEMFFEQYPAAELEHQIQVRPFNADKTRNMRSLNPEDMDQLISISGMVIRSSNVIPEMREAFFMCNICSFCTTVEVDRGRIAQPTLCTNCNTNHCFRIIHNRSEFTDKQLIKLQESPDDMAAGQTPHNVLLYAHNDLVDKVQAGDRVTVTGIYRATPLRGKGQNVKSVYKTHVDVVHFRKVDNKRLYEEEEGKDHIFPPERVELLQLLSKKPDIYDRLARAIAPSIYENDDIKKGILLQLFGGTKKKHSTLGRQNFRSEIHLLLCGDPGTSKSQMLQYVYNLVPRSQYTSGRGSSAVGLTAYVTKDPETRQLVLQTGALVLADNGVCCIDEFDKMNDSTRSVLHEVMEQQTLSIAKAGIICQLNARTSILAAANPAESQWNKRKNIIDNVQLPHTLLSRFDLIFLVLDPQDELFDKRLASHLVSLYYVTRHEEEDTMFDMSVLRDYIAYAREHLSPTLSDEAQQRLIQAYVDMRKVGAGRGQISAYPRQLESLIRLSEAHAKVRLSNSVELQDVEEAWRLHREALKQSATDPLSGKIDVGILTTGLSTAARKKRADLVAAIKENLKKKGKVPTVPYQKLFKEIKEGSQIMITREQFEDALKEVQDEGAIVVMGKNTIRIC</sequence>
<keyword evidence="8 10" id="KW-0238">DNA-binding</keyword>
<evidence type="ECO:0000256" key="7">
    <source>
        <dbReference type="ARBA" id="ARBA00022840"/>
    </source>
</evidence>
<evidence type="ECO:0000313" key="14">
    <source>
        <dbReference type="Proteomes" id="UP000694904"/>
    </source>
</evidence>
<dbReference type="Proteomes" id="UP000694904">
    <property type="component" value="Chromosome 5"/>
</dbReference>
<evidence type="ECO:0000256" key="8">
    <source>
        <dbReference type="ARBA" id="ARBA00023125"/>
    </source>
</evidence>
<dbReference type="SMART" id="SM00350">
    <property type="entry name" value="MCM"/>
    <property type="match status" value="1"/>
</dbReference>
<dbReference type="PANTHER" id="PTHR11630">
    <property type="entry name" value="DNA REPLICATION LICENSING FACTOR MCM FAMILY MEMBER"/>
    <property type="match status" value="1"/>
</dbReference>
<evidence type="ECO:0000256" key="2">
    <source>
        <dbReference type="ARBA" id="ARBA00008010"/>
    </source>
</evidence>
<dbReference type="InterPro" id="IPR036388">
    <property type="entry name" value="WH-like_DNA-bd_sf"/>
</dbReference>
<dbReference type="PROSITE" id="PS00847">
    <property type="entry name" value="MCM_1"/>
    <property type="match status" value="1"/>
</dbReference>
<keyword evidence="3 11" id="KW-0235">DNA replication</keyword>
<comment type="catalytic activity">
    <reaction evidence="11">
        <text>ATP + H2O = ADP + phosphate + H(+)</text>
        <dbReference type="Rhea" id="RHEA:13065"/>
        <dbReference type="ChEBI" id="CHEBI:15377"/>
        <dbReference type="ChEBI" id="CHEBI:15378"/>
        <dbReference type="ChEBI" id="CHEBI:30616"/>
        <dbReference type="ChEBI" id="CHEBI:43474"/>
        <dbReference type="ChEBI" id="CHEBI:456216"/>
        <dbReference type="EC" id="3.6.4.12"/>
    </reaction>
</comment>
<feature type="region of interest" description="Disordered" evidence="12">
    <location>
        <begin position="82"/>
        <end position="107"/>
    </location>
</feature>